<feature type="region of interest" description="Disordered" evidence="1">
    <location>
        <begin position="373"/>
        <end position="413"/>
    </location>
</feature>
<keyword evidence="2" id="KW-1133">Transmembrane helix</keyword>
<dbReference type="HOGENOM" id="CLU_635961_0_0_5"/>
<feature type="compositionally biased region" description="Low complexity" evidence="1">
    <location>
        <begin position="178"/>
        <end position="190"/>
    </location>
</feature>
<evidence type="ECO:0000256" key="2">
    <source>
        <dbReference type="SAM" id="Phobius"/>
    </source>
</evidence>
<gene>
    <name evidence="3" type="ordered locus">RPA3068</name>
</gene>
<accession>Q6N5B2</accession>
<dbReference type="STRING" id="258594.RPA3068"/>
<keyword evidence="2" id="KW-0812">Transmembrane</keyword>
<feature type="compositionally biased region" description="Low complexity" evidence="1">
    <location>
        <begin position="142"/>
        <end position="165"/>
    </location>
</feature>
<dbReference type="eggNOG" id="ENOG5030I8S">
    <property type="taxonomic scope" value="Bacteria"/>
</dbReference>
<feature type="compositionally biased region" description="Low complexity" evidence="1">
    <location>
        <begin position="201"/>
        <end position="219"/>
    </location>
</feature>
<dbReference type="EMBL" id="BX572602">
    <property type="protein sequence ID" value="CAE28509.1"/>
    <property type="molecule type" value="Genomic_DNA"/>
</dbReference>
<feature type="region of interest" description="Disordered" evidence="1">
    <location>
        <begin position="111"/>
        <end position="245"/>
    </location>
</feature>
<keyword evidence="2" id="KW-0472">Membrane</keyword>
<evidence type="ECO:0000256" key="1">
    <source>
        <dbReference type="SAM" id="MobiDB-lite"/>
    </source>
</evidence>
<dbReference type="AlphaFoldDB" id="Q6N5B2"/>
<feature type="compositionally biased region" description="Low complexity" evidence="1">
    <location>
        <begin position="111"/>
        <end position="135"/>
    </location>
</feature>
<evidence type="ECO:0000313" key="3">
    <source>
        <dbReference type="EMBL" id="CAE28509.1"/>
    </source>
</evidence>
<proteinExistence type="predicted"/>
<feature type="transmembrane region" description="Helical" evidence="2">
    <location>
        <begin position="274"/>
        <end position="296"/>
    </location>
</feature>
<protein>
    <submittedName>
        <fullName evidence="3">Uncharacterized protein</fullName>
    </submittedName>
</protein>
<organism evidence="3">
    <name type="scientific">Rhodopseudomonas palustris (strain ATCC BAA-98 / CGA009)</name>
    <dbReference type="NCBI Taxonomy" id="258594"/>
    <lineage>
        <taxon>Bacteria</taxon>
        <taxon>Pseudomonadati</taxon>
        <taxon>Pseudomonadota</taxon>
        <taxon>Alphaproteobacteria</taxon>
        <taxon>Hyphomicrobiales</taxon>
        <taxon>Nitrobacteraceae</taxon>
        <taxon>Rhodopseudomonas</taxon>
    </lineage>
</organism>
<reference evidence="3" key="1">
    <citation type="journal article" date="2004" name="Nat. Biotechnol.">
        <title>Complete genome sequence of the metabolically versatile photosynthetic bacterium Rhodopseudomonas palustris.</title>
        <authorList>
            <person name="Larimer F.W."/>
            <person name="Chain P."/>
            <person name="Hauser L."/>
            <person name="Lamerdin J."/>
            <person name="Malfatti S."/>
            <person name="Do L."/>
            <person name="Land M.L."/>
            <person name="Pelletier D.A."/>
            <person name="Beatty J.T."/>
            <person name="Lang A.S."/>
            <person name="Tabita F.R."/>
            <person name="Gibson J.L."/>
            <person name="Hanson T.E."/>
            <person name="Bobst C."/>
            <person name="Torres J.L."/>
            <person name="Peres C."/>
            <person name="Harrison F.H."/>
            <person name="Gibson J."/>
            <person name="Harwood C.S."/>
        </authorList>
    </citation>
    <scope>NUCLEOTIDE SEQUENCE [LARGE SCALE GENOMIC DNA]</scope>
    <source>
        <strain evidence="3">CGA009</strain>
    </source>
</reference>
<sequence length="431" mass="44505">MPGPELSHPHRIVGILRPHLSRKKRTNRSSVVRVRMGNAMHNRSAKLLLAVSAGAIASVAITASPLSSARADTCLSAPNAPTPVGSHWFYRADHANKRKCWYLRKADAGPAAASTTEAPPPEATDTAEGAPAPATNRPAPSPKAKTAAASSATQPTSPAPSTAAPLRSSVADARAEFAAPQQPQSAAPAAINSPFPAPVLTAPGEATQAAAAPAPAAEQSNTVTPTSMNDRWSDSSAGNVQANTDVTDKLRKAAKATKSAPASITEGSMSAGTLATLIGTLLAALAVAGGIAAALMKFGRSEPIVRREPGGRPDLWAGRTERDATDIYANDFRSSPIDLDATFRKPAAQPAAPSASDQDIEPPAWIKAARERHVANDRVRPGGADFRTAEVSAAKPQRTPDTTDGRAHETAPPAADEIEQLLALAQKRSAA</sequence>
<name>Q6N5B2_RHOPA</name>
<feature type="compositionally biased region" description="Polar residues" evidence="1">
    <location>
        <begin position="220"/>
        <end position="245"/>
    </location>
</feature>